<keyword evidence="10" id="KW-1185">Reference proteome</keyword>
<reference evidence="9 10" key="1">
    <citation type="submission" date="2020-06" db="EMBL/GenBank/DDBJ databases">
        <title>Transcriptomic and genomic resources for Thalictrum thalictroides and T. hernandezii: Facilitating candidate gene discovery in an emerging model plant lineage.</title>
        <authorList>
            <person name="Arias T."/>
            <person name="Riano-Pachon D.M."/>
            <person name="Di Stilio V.S."/>
        </authorList>
    </citation>
    <scope>NUCLEOTIDE SEQUENCE [LARGE SCALE GENOMIC DNA]</scope>
    <source>
        <strain evidence="10">cv. WT478/WT964</strain>
        <tissue evidence="9">Leaves</tissue>
    </source>
</reference>
<dbReference type="InterPro" id="IPR006564">
    <property type="entry name" value="Znf_PMZ"/>
</dbReference>
<dbReference type="GO" id="GO:0008270">
    <property type="term" value="F:zinc ion binding"/>
    <property type="evidence" value="ECO:0007669"/>
    <property type="project" value="UniProtKB-UniRule"/>
</dbReference>
<dbReference type="Pfam" id="PF03101">
    <property type="entry name" value="FAR1"/>
    <property type="match status" value="1"/>
</dbReference>
<feature type="region of interest" description="Disordered" evidence="7">
    <location>
        <begin position="1"/>
        <end position="43"/>
    </location>
</feature>
<comment type="function">
    <text evidence="6">Putative transcription activator involved in regulating light control of development.</text>
</comment>
<evidence type="ECO:0000256" key="2">
    <source>
        <dbReference type="ARBA" id="ARBA00022723"/>
    </source>
</evidence>
<evidence type="ECO:0000256" key="3">
    <source>
        <dbReference type="ARBA" id="ARBA00022771"/>
    </source>
</evidence>
<feature type="non-terminal residue" evidence="9">
    <location>
        <position position="1"/>
    </location>
</feature>
<keyword evidence="4 6" id="KW-0862">Zinc</keyword>
<dbReference type="AlphaFoldDB" id="A0A7J6X8H4"/>
<feature type="compositionally biased region" description="Pro residues" evidence="7">
    <location>
        <begin position="472"/>
        <end position="481"/>
    </location>
</feature>
<feature type="compositionally biased region" description="Polar residues" evidence="7">
    <location>
        <begin position="27"/>
        <end position="37"/>
    </location>
</feature>
<dbReference type="Pfam" id="PF04434">
    <property type="entry name" value="SWIM"/>
    <property type="match status" value="1"/>
</dbReference>
<accession>A0A7J6X8H4</accession>
<dbReference type="GO" id="GO:0006355">
    <property type="term" value="P:regulation of DNA-templated transcription"/>
    <property type="evidence" value="ECO:0007669"/>
    <property type="project" value="UniProtKB-UniRule"/>
</dbReference>
<evidence type="ECO:0000256" key="7">
    <source>
        <dbReference type="SAM" id="MobiDB-lite"/>
    </source>
</evidence>
<dbReference type="Proteomes" id="UP000554482">
    <property type="component" value="Unassembled WGS sequence"/>
</dbReference>
<evidence type="ECO:0000256" key="4">
    <source>
        <dbReference type="ARBA" id="ARBA00022833"/>
    </source>
</evidence>
<evidence type="ECO:0000313" key="9">
    <source>
        <dbReference type="EMBL" id="KAF5205165.1"/>
    </source>
</evidence>
<proteinExistence type="inferred from homology"/>
<evidence type="ECO:0000313" key="10">
    <source>
        <dbReference type="Proteomes" id="UP000554482"/>
    </source>
</evidence>
<evidence type="ECO:0000256" key="6">
    <source>
        <dbReference type="RuleBase" id="RU367018"/>
    </source>
</evidence>
<dbReference type="InterPro" id="IPR007527">
    <property type="entry name" value="Znf_SWIM"/>
</dbReference>
<keyword evidence="6" id="KW-0539">Nucleus</keyword>
<gene>
    <name evidence="9" type="ORF">FRX31_005247</name>
</gene>
<feature type="compositionally biased region" description="Basic and acidic residues" evidence="7">
    <location>
        <begin position="12"/>
        <end position="26"/>
    </location>
</feature>
<dbReference type="EMBL" id="JABWDY010004455">
    <property type="protein sequence ID" value="KAF5205165.1"/>
    <property type="molecule type" value="Genomic_DNA"/>
</dbReference>
<organism evidence="9 10">
    <name type="scientific">Thalictrum thalictroides</name>
    <name type="common">Rue-anemone</name>
    <name type="synonym">Anemone thalictroides</name>
    <dbReference type="NCBI Taxonomy" id="46969"/>
    <lineage>
        <taxon>Eukaryota</taxon>
        <taxon>Viridiplantae</taxon>
        <taxon>Streptophyta</taxon>
        <taxon>Embryophyta</taxon>
        <taxon>Tracheophyta</taxon>
        <taxon>Spermatophyta</taxon>
        <taxon>Magnoliopsida</taxon>
        <taxon>Ranunculales</taxon>
        <taxon>Ranunculaceae</taxon>
        <taxon>Thalictroideae</taxon>
        <taxon>Thalictrum</taxon>
    </lineage>
</organism>
<protein>
    <recommendedName>
        <fullName evidence="6">Protein FAR1-RELATED SEQUENCE</fullName>
    </recommendedName>
</protein>
<evidence type="ECO:0000259" key="8">
    <source>
        <dbReference type="PROSITE" id="PS50966"/>
    </source>
</evidence>
<evidence type="ECO:0000256" key="1">
    <source>
        <dbReference type="ARBA" id="ARBA00005889"/>
    </source>
</evidence>
<sequence length="481" mass="55378">MEGISFDTDPWTEGRRKDSGIERDCANTESSGENGINQGKKDHLPPVVGMEFNSYDDAYKFYNDYAEDMGFRIRVKSSWSRKLSREKYHAVLCCSSEGFKKQKDTYRLRPETRTGCPAVVRIRRTESQRWKVTDVVLEHNHIRIHKSNKSFGIGAKRKTPLAGNVSTETTSSLNAGSYESLTFVGTDVVNFYELALQHKYQEEAKAAFESRNFDVVLKTKCCFEQQLSKVYTREIFLKFQNEVQEMYCCFNTTQTQVDGTVATYVVKERIAGEGNNRVIKEYEVLYDSTSGDLRCICGWFFFKGYLCRHALSVLNHNGIEEIPSQYILSRWRKDVKRMFVSDHGSVYVNANNPLQRYDHLCRRVSQIVEEGVISREHYEVAMQALEDSLNKVRLVEHVKENVIDHQSNLSEHHDLIDLAQVNGMAQPSQPTLQSFVEKIYRASRKTFIDQRKKNKESEGKGGSVNQCFRPIVPKPPNLETL</sequence>
<feature type="domain" description="SWIM-type" evidence="8">
    <location>
        <begin position="282"/>
        <end position="318"/>
    </location>
</feature>
<dbReference type="PROSITE" id="PS50966">
    <property type="entry name" value="ZF_SWIM"/>
    <property type="match status" value="1"/>
</dbReference>
<name>A0A7J6X8H4_THATH</name>
<feature type="compositionally biased region" description="Basic and acidic residues" evidence="7">
    <location>
        <begin position="449"/>
        <end position="459"/>
    </location>
</feature>
<dbReference type="GO" id="GO:0005634">
    <property type="term" value="C:nucleus"/>
    <property type="evidence" value="ECO:0007669"/>
    <property type="project" value="UniProtKB-SubCell"/>
</dbReference>
<dbReference type="OrthoDB" id="641338at2759"/>
<dbReference type="PANTHER" id="PTHR31669:SF283">
    <property type="entry name" value="PROTEIN FAR1-RELATED SEQUENCE"/>
    <property type="match status" value="1"/>
</dbReference>
<dbReference type="InterPro" id="IPR004330">
    <property type="entry name" value="FAR1_DNA_bnd_dom"/>
</dbReference>
<comment type="subcellular location">
    <subcellularLocation>
        <location evidence="6">Nucleus</location>
    </subcellularLocation>
</comment>
<keyword evidence="3 5" id="KW-0863">Zinc-finger</keyword>
<evidence type="ECO:0000256" key="5">
    <source>
        <dbReference type="PROSITE-ProRule" id="PRU00325"/>
    </source>
</evidence>
<dbReference type="InterPro" id="IPR031052">
    <property type="entry name" value="FHY3/FAR1"/>
</dbReference>
<comment type="similarity">
    <text evidence="1 6">Belongs to the FHY3/FAR1 family.</text>
</comment>
<dbReference type="SMART" id="SM00575">
    <property type="entry name" value="ZnF_PMZ"/>
    <property type="match status" value="1"/>
</dbReference>
<dbReference type="PANTHER" id="PTHR31669">
    <property type="entry name" value="PROTEIN FAR1-RELATED SEQUENCE 10-RELATED"/>
    <property type="match status" value="1"/>
</dbReference>
<feature type="region of interest" description="Disordered" evidence="7">
    <location>
        <begin position="449"/>
        <end position="481"/>
    </location>
</feature>
<keyword evidence="2 6" id="KW-0479">Metal-binding</keyword>
<comment type="caution">
    <text evidence="9">The sequence shown here is derived from an EMBL/GenBank/DDBJ whole genome shotgun (WGS) entry which is preliminary data.</text>
</comment>